<dbReference type="EMBL" id="MEXN01000007">
    <property type="protein sequence ID" value="OGD03248.1"/>
    <property type="molecule type" value="Genomic_DNA"/>
</dbReference>
<dbReference type="AlphaFoldDB" id="A0A1F4ZAJ1"/>
<evidence type="ECO:0000313" key="5">
    <source>
        <dbReference type="EMBL" id="OGD03248.1"/>
    </source>
</evidence>
<name>A0A1F4ZAJ1_9BACT</name>
<dbReference type="Pfam" id="PF17479">
    <property type="entry name" value="DUF3048_C"/>
    <property type="match status" value="1"/>
</dbReference>
<dbReference type="STRING" id="1797259.A2989_00245"/>
<dbReference type="Gene3D" id="3.50.90.10">
    <property type="entry name" value="YerB-like"/>
    <property type="match status" value="1"/>
</dbReference>
<comment type="caution">
    <text evidence="5">The sequence shown here is derived from an EMBL/GenBank/DDBJ whole genome shotgun (WGS) entry which is preliminary data.</text>
</comment>
<dbReference type="InterPro" id="IPR021416">
    <property type="entry name" value="DUF3048_N"/>
</dbReference>
<sequence>MPTPKPVQVYIIAAVSVFLVSTGVFYLTFSALKSTPSTTTTSPSVQTSPTAKTPRVDPSLPKTESCPLNGQLFTQLEKDIWETRRPLAVMIENHQDSRPISGLANADIIYEAVAEGGITRYMGIFYCDAAAGSIELAPVRSARIYFTKIVPEYDALYNHVGGAGNCDDSTVDEKAKALCFVRRNKIKDLDQFGRAGDFRTCHRVTNRLDHDVAYEHTMACYTEELYKVAEKLKWTNVDEKKVPWDKNFTPWKFKTESDAGSRGSTTDISFDFWSSKTDYSVSWKYDPNTNRYSRSVGNQPALDLNTGESMTAKNVVIQFVKETGPLDEHLHMYYEVVGTGKTLVFQDGKVLTGTWSKTSFTGRTRFFDDKKKEIQFNPGQIWIELVPSANQINYN</sequence>
<dbReference type="Pfam" id="PF11258">
    <property type="entry name" value="DUF3048"/>
    <property type="match status" value="1"/>
</dbReference>
<evidence type="ECO:0000259" key="3">
    <source>
        <dbReference type="Pfam" id="PF11258"/>
    </source>
</evidence>
<dbReference type="Proteomes" id="UP000177080">
    <property type="component" value="Unassembled WGS sequence"/>
</dbReference>
<proteinExistence type="predicted"/>
<dbReference type="SUPFAM" id="SSF159774">
    <property type="entry name" value="YerB-like"/>
    <property type="match status" value="1"/>
</dbReference>
<feature type="compositionally biased region" description="Low complexity" evidence="1">
    <location>
        <begin position="35"/>
        <end position="50"/>
    </location>
</feature>
<protein>
    <recommendedName>
        <fullName evidence="7">DUF3048 domain-containing protein</fullName>
    </recommendedName>
</protein>
<feature type="domain" description="DUF3048" evidence="3">
    <location>
        <begin position="82"/>
        <end position="191"/>
    </location>
</feature>
<dbReference type="InterPro" id="IPR035328">
    <property type="entry name" value="DUF3048_C"/>
</dbReference>
<keyword evidence="2" id="KW-0472">Membrane</keyword>
<gene>
    <name evidence="5" type="ORF">A2989_00245</name>
</gene>
<reference evidence="5 6" key="1">
    <citation type="journal article" date="2016" name="Nat. Commun.">
        <title>Thousands of microbial genomes shed light on interconnected biogeochemical processes in an aquifer system.</title>
        <authorList>
            <person name="Anantharaman K."/>
            <person name="Brown C.T."/>
            <person name="Hug L.A."/>
            <person name="Sharon I."/>
            <person name="Castelle C.J."/>
            <person name="Probst A.J."/>
            <person name="Thomas B.C."/>
            <person name="Singh A."/>
            <person name="Wilkins M.J."/>
            <person name="Karaoz U."/>
            <person name="Brodie E.L."/>
            <person name="Williams K.H."/>
            <person name="Hubbard S.S."/>
            <person name="Banfield J.F."/>
        </authorList>
    </citation>
    <scope>NUCLEOTIDE SEQUENCE [LARGE SCALE GENOMIC DNA]</scope>
</reference>
<evidence type="ECO:0000256" key="1">
    <source>
        <dbReference type="SAM" id="MobiDB-lite"/>
    </source>
</evidence>
<evidence type="ECO:0000313" key="6">
    <source>
        <dbReference type="Proteomes" id="UP000177080"/>
    </source>
</evidence>
<evidence type="ECO:0008006" key="7">
    <source>
        <dbReference type="Google" id="ProtNLM"/>
    </source>
</evidence>
<keyword evidence="2" id="KW-1133">Transmembrane helix</keyword>
<evidence type="ECO:0000259" key="4">
    <source>
        <dbReference type="Pfam" id="PF17479"/>
    </source>
</evidence>
<organism evidence="5 6">
    <name type="scientific">Candidatus Amesbacteria bacterium RIFCSPLOWO2_01_FULL_48_25</name>
    <dbReference type="NCBI Taxonomy" id="1797259"/>
    <lineage>
        <taxon>Bacteria</taxon>
        <taxon>Candidatus Amesiibacteriota</taxon>
    </lineage>
</organism>
<keyword evidence="2" id="KW-0812">Transmembrane</keyword>
<feature type="transmembrane region" description="Helical" evidence="2">
    <location>
        <begin position="7"/>
        <end position="29"/>
    </location>
</feature>
<feature type="region of interest" description="Disordered" evidence="1">
    <location>
        <begin position="35"/>
        <end position="61"/>
    </location>
</feature>
<accession>A0A1F4ZAJ1</accession>
<dbReference type="InterPro" id="IPR023158">
    <property type="entry name" value="YerB-like_sf"/>
</dbReference>
<evidence type="ECO:0000256" key="2">
    <source>
        <dbReference type="SAM" id="Phobius"/>
    </source>
</evidence>
<feature type="domain" description="DUF3048" evidence="4">
    <location>
        <begin position="276"/>
        <end position="383"/>
    </location>
</feature>